<keyword evidence="4" id="KW-1185">Reference proteome</keyword>
<dbReference type="AlphaFoldDB" id="A0A914AMV4"/>
<dbReference type="PANTHER" id="PTHR33562">
    <property type="entry name" value="ATILLA, ISOFORM B-RELATED-RELATED"/>
    <property type="match status" value="1"/>
</dbReference>
<dbReference type="PANTHER" id="PTHR33562:SF2">
    <property type="entry name" value="PROTEIN QUIVER"/>
    <property type="match status" value="1"/>
</dbReference>
<accession>A0A914AMV4</accession>
<keyword evidence="2" id="KW-0325">Glycoprotein</keyword>
<dbReference type="InterPro" id="IPR031424">
    <property type="entry name" value="QVR-like"/>
</dbReference>
<dbReference type="Proteomes" id="UP000887568">
    <property type="component" value="Unplaced"/>
</dbReference>
<evidence type="ECO:0008006" key="5">
    <source>
        <dbReference type="Google" id="ProtNLM"/>
    </source>
</evidence>
<organism evidence="3 4">
    <name type="scientific">Patiria miniata</name>
    <name type="common">Bat star</name>
    <name type="synonym">Asterina miniata</name>
    <dbReference type="NCBI Taxonomy" id="46514"/>
    <lineage>
        <taxon>Eukaryota</taxon>
        <taxon>Metazoa</taxon>
        <taxon>Echinodermata</taxon>
        <taxon>Eleutherozoa</taxon>
        <taxon>Asterozoa</taxon>
        <taxon>Asteroidea</taxon>
        <taxon>Valvatacea</taxon>
        <taxon>Valvatida</taxon>
        <taxon>Asterinidae</taxon>
        <taxon>Patiria</taxon>
    </lineage>
</organism>
<keyword evidence="1" id="KW-0732">Signal</keyword>
<evidence type="ECO:0000256" key="1">
    <source>
        <dbReference type="ARBA" id="ARBA00022729"/>
    </source>
</evidence>
<dbReference type="OrthoDB" id="10580047at2759"/>
<dbReference type="GO" id="GO:0032222">
    <property type="term" value="P:regulation of synaptic transmission, cholinergic"/>
    <property type="evidence" value="ECO:0007669"/>
    <property type="project" value="InterPro"/>
</dbReference>
<dbReference type="RefSeq" id="XP_038065072.1">
    <property type="nucleotide sequence ID" value="XM_038209144.1"/>
</dbReference>
<proteinExistence type="predicted"/>
<dbReference type="InterPro" id="IPR050975">
    <property type="entry name" value="Sleep_regulator"/>
</dbReference>
<dbReference type="GO" id="GO:0030431">
    <property type="term" value="P:sleep"/>
    <property type="evidence" value="ECO:0007669"/>
    <property type="project" value="InterPro"/>
</dbReference>
<dbReference type="EnsemblMetazoa" id="XM_038209144.1">
    <property type="protein sequence ID" value="XP_038065072.1"/>
    <property type="gene ID" value="LOC119735446"/>
</dbReference>
<reference evidence="3" key="1">
    <citation type="submission" date="2022-11" db="UniProtKB">
        <authorList>
            <consortium name="EnsemblMetazoa"/>
        </authorList>
    </citation>
    <scope>IDENTIFICATION</scope>
</reference>
<evidence type="ECO:0000313" key="4">
    <source>
        <dbReference type="Proteomes" id="UP000887568"/>
    </source>
</evidence>
<dbReference type="OMA" id="CQPLEND"/>
<protein>
    <recommendedName>
        <fullName evidence="5">Protein sleepless</fullName>
    </recommendedName>
</protein>
<dbReference type="Pfam" id="PF17064">
    <property type="entry name" value="QVR"/>
    <property type="match status" value="1"/>
</dbReference>
<evidence type="ECO:0000313" key="3">
    <source>
        <dbReference type="EnsemblMetazoa" id="XP_038065072.1"/>
    </source>
</evidence>
<name>A0A914AMV4_PATMI</name>
<dbReference type="GeneID" id="119735446"/>
<evidence type="ECO:0000256" key="2">
    <source>
        <dbReference type="ARBA" id="ARBA00023180"/>
    </source>
</evidence>
<sequence>MEVGVSINELSAGVFVTRCLLRERDLRSGMGTSLIWIVASVALICDQGAALKCYECVDVYDTKQESNENCRSNTEALTAEECQRPNGTEPEATPRCMKEVGTVTIEPDTGGAVQEQDVLRSCIWLLPDAPENQCFNAPSEDQPLEEISVVEAHRTDIFDVYALCVCNTDSCNGVGALQSSFAPLVSALASAALLAILRSP</sequence>